<keyword evidence="8" id="KW-1185">Reference proteome</keyword>
<dbReference type="PANTHER" id="PTHR35807">
    <property type="entry name" value="TRANSCRIPTIONAL REGULATOR REDD-RELATED"/>
    <property type="match status" value="1"/>
</dbReference>
<evidence type="ECO:0000256" key="4">
    <source>
        <dbReference type="ARBA" id="ARBA00023163"/>
    </source>
</evidence>
<dbReference type="GO" id="GO:0003677">
    <property type="term" value="F:DNA binding"/>
    <property type="evidence" value="ECO:0007669"/>
    <property type="project" value="UniProtKB-UniRule"/>
</dbReference>
<evidence type="ECO:0000259" key="6">
    <source>
        <dbReference type="PROSITE" id="PS51755"/>
    </source>
</evidence>
<dbReference type="RefSeq" id="WP_203957588.1">
    <property type="nucleotide sequence ID" value="NZ_BOOO01000042.1"/>
</dbReference>
<dbReference type="Gene3D" id="1.10.10.10">
    <property type="entry name" value="Winged helix-like DNA-binding domain superfamily/Winged helix DNA-binding domain"/>
    <property type="match status" value="1"/>
</dbReference>
<keyword evidence="2" id="KW-0805">Transcription regulation</keyword>
<dbReference type="SMART" id="SM00862">
    <property type="entry name" value="Trans_reg_C"/>
    <property type="match status" value="1"/>
</dbReference>
<feature type="DNA-binding region" description="OmpR/PhoB-type" evidence="5">
    <location>
        <begin position="2"/>
        <end position="102"/>
    </location>
</feature>
<dbReference type="SMART" id="SM01043">
    <property type="entry name" value="BTAD"/>
    <property type="match status" value="1"/>
</dbReference>
<dbReference type="PRINTS" id="PR00364">
    <property type="entry name" value="DISEASERSIST"/>
</dbReference>
<dbReference type="CDD" id="cd00383">
    <property type="entry name" value="trans_reg_C"/>
    <property type="match status" value="1"/>
</dbReference>
<dbReference type="Gene3D" id="3.40.50.300">
    <property type="entry name" value="P-loop containing nucleotide triphosphate hydrolases"/>
    <property type="match status" value="1"/>
</dbReference>
<dbReference type="InterPro" id="IPR027417">
    <property type="entry name" value="P-loop_NTPase"/>
</dbReference>
<evidence type="ECO:0000256" key="2">
    <source>
        <dbReference type="ARBA" id="ARBA00023015"/>
    </source>
</evidence>
<reference evidence="7 8" key="1">
    <citation type="submission" date="2021-01" db="EMBL/GenBank/DDBJ databases">
        <title>Whole genome shotgun sequence of Planotetraspora mira NBRC 15435.</title>
        <authorList>
            <person name="Komaki H."/>
            <person name="Tamura T."/>
        </authorList>
    </citation>
    <scope>NUCLEOTIDE SEQUENCE [LARGE SCALE GENOMIC DNA]</scope>
    <source>
        <strain evidence="7 8">NBRC 15435</strain>
    </source>
</reference>
<evidence type="ECO:0000256" key="1">
    <source>
        <dbReference type="ARBA" id="ARBA00005820"/>
    </source>
</evidence>
<dbReference type="InterPro" id="IPR011990">
    <property type="entry name" value="TPR-like_helical_dom_sf"/>
</dbReference>
<keyword evidence="3 5" id="KW-0238">DNA-binding</keyword>
<dbReference type="SUPFAM" id="SSF46894">
    <property type="entry name" value="C-terminal effector domain of the bipartite response regulators"/>
    <property type="match status" value="1"/>
</dbReference>
<dbReference type="InterPro" id="IPR036388">
    <property type="entry name" value="WH-like_DNA-bd_sf"/>
</dbReference>
<evidence type="ECO:0000256" key="5">
    <source>
        <dbReference type="PROSITE-ProRule" id="PRU01091"/>
    </source>
</evidence>
<keyword evidence="4" id="KW-0804">Transcription</keyword>
<sequence length="1004" mass="109495">MSAASRVSRIEFSVLGSFEVRVDGERVDLGGRRRRIVLATLAIEAGRPVSVERLMTALYGDDPPSTSRGQVQICISALRRLLGAYGLSDLIATRSHGYVIEAGDDDIDLRRYENLVTRGRRLRDDRRYDEAAGCYREGLALWSGPALDGLDGDVVRSAATRLDEQRVSVIEDCVELELAQGRHHDLLAELAELVERHPLRERLHGQLMLALYRSGRQAEALEVYRRARRLLVDELGIEPNAWLQQLERAILVGDARLHPQAAPPGFTGAGRRPPSVAVPRLLPTDIADFTGRAAQVQAMEQRFSRTGESREGPAVPITVVSGKPGVGKTALAVHVAHRLAGRFPDGQLFADLHGQARTRADPAQILERFLRILGVPGSGVPDGLEARAEMYRDLLSDRKVLVVLDNAGDESQVRPLLPGAPPAAVLVTGRNRFAGLAGAEHVELDVLDSAQSVELLARIAGAERMMAERRGAAELAELCGHLPLALRIAGARLGARPHWQVAQLVERLEDEARRLDELDHGGLGIRPSISLTYDGLGDDARRLFRRLALLDFPHFSGWVAAALLDQPYATGQDLLDDLAEAHLVDTVAVGQGAPGHYRLHDLIRVFARERVTAEEDAADRAVALERVLGALLFLADNARNDAYGGDYEQVRSDAPRWPLPSHVTGRLVSSPWEWFERERQTLAAAIGQAAREGFTAACWDLADTAATWYEARAYFDDWRETHQVALEAVRAAGDDRGLGMILYSIGGLHMGEQRYDEARRALESAADLFGGVADEYFEARAIRNLAYIDRLTGDLDAAVARYERAVGVFRRHGDPVGVAYLLNGLAHISLERGDAGAALTLLAEARELAGRTRNNRVHAQVLHRLGEVYLQLDQPLVAADTFAETLSRVQDIGDSIGEAYALWGLGTAWTRTGRLEEAGTTLESALRSAQSAGDRLIEGRVSLAFGEHFLAKGGTPQAVLHLHRALDLFRAVDSPLYESRALAMLANANAVSTSANVGAADATR</sequence>
<evidence type="ECO:0000256" key="3">
    <source>
        <dbReference type="ARBA" id="ARBA00023125"/>
    </source>
</evidence>
<accession>A0A8J3U0G3</accession>
<evidence type="ECO:0000313" key="8">
    <source>
        <dbReference type="Proteomes" id="UP000650628"/>
    </source>
</evidence>
<gene>
    <name evidence="7" type="ORF">Pmi06nite_72060</name>
</gene>
<protein>
    <submittedName>
        <fullName evidence="7">SARP family transcriptional regulator</fullName>
    </submittedName>
</protein>
<dbReference type="Gene3D" id="1.25.40.10">
    <property type="entry name" value="Tetratricopeptide repeat domain"/>
    <property type="match status" value="2"/>
</dbReference>
<dbReference type="SUPFAM" id="SSF52540">
    <property type="entry name" value="P-loop containing nucleoside triphosphate hydrolases"/>
    <property type="match status" value="1"/>
</dbReference>
<dbReference type="EMBL" id="BOOO01000042">
    <property type="protein sequence ID" value="GII33764.1"/>
    <property type="molecule type" value="Genomic_DNA"/>
</dbReference>
<dbReference type="Proteomes" id="UP000650628">
    <property type="component" value="Unassembled WGS sequence"/>
</dbReference>
<organism evidence="7 8">
    <name type="scientific">Planotetraspora mira</name>
    <dbReference type="NCBI Taxonomy" id="58121"/>
    <lineage>
        <taxon>Bacteria</taxon>
        <taxon>Bacillati</taxon>
        <taxon>Actinomycetota</taxon>
        <taxon>Actinomycetes</taxon>
        <taxon>Streptosporangiales</taxon>
        <taxon>Streptosporangiaceae</taxon>
        <taxon>Planotetraspora</taxon>
    </lineage>
</organism>
<dbReference type="InterPro" id="IPR016032">
    <property type="entry name" value="Sig_transdc_resp-reg_C-effctor"/>
</dbReference>
<dbReference type="InterPro" id="IPR001867">
    <property type="entry name" value="OmpR/PhoB-type_DNA-bd"/>
</dbReference>
<dbReference type="InterPro" id="IPR051677">
    <property type="entry name" value="AfsR-DnrI-RedD_regulator"/>
</dbReference>
<dbReference type="GO" id="GO:0043531">
    <property type="term" value="F:ADP binding"/>
    <property type="evidence" value="ECO:0007669"/>
    <property type="project" value="InterPro"/>
</dbReference>
<dbReference type="Pfam" id="PF00486">
    <property type="entry name" value="Trans_reg_C"/>
    <property type="match status" value="1"/>
</dbReference>
<comment type="similarity">
    <text evidence="1">Belongs to the AfsR/DnrI/RedD regulatory family.</text>
</comment>
<dbReference type="Pfam" id="PF13401">
    <property type="entry name" value="AAA_22"/>
    <property type="match status" value="1"/>
</dbReference>
<feature type="domain" description="OmpR/PhoB-type" evidence="6">
    <location>
        <begin position="2"/>
        <end position="102"/>
    </location>
</feature>
<dbReference type="CDD" id="cd15831">
    <property type="entry name" value="BTAD"/>
    <property type="match status" value="1"/>
</dbReference>
<proteinExistence type="inferred from homology"/>
<dbReference type="AlphaFoldDB" id="A0A8J3U0G3"/>
<dbReference type="GO" id="GO:0000160">
    <property type="term" value="P:phosphorelay signal transduction system"/>
    <property type="evidence" value="ECO:0007669"/>
    <property type="project" value="InterPro"/>
</dbReference>
<name>A0A8J3U0G3_9ACTN</name>
<comment type="caution">
    <text evidence="7">The sequence shown here is derived from an EMBL/GenBank/DDBJ whole genome shotgun (WGS) entry which is preliminary data.</text>
</comment>
<dbReference type="PROSITE" id="PS51755">
    <property type="entry name" value="OMPR_PHOB"/>
    <property type="match status" value="1"/>
</dbReference>
<evidence type="ECO:0000313" key="7">
    <source>
        <dbReference type="EMBL" id="GII33764.1"/>
    </source>
</evidence>
<dbReference type="PANTHER" id="PTHR35807:SF1">
    <property type="entry name" value="TRANSCRIPTIONAL REGULATOR REDD"/>
    <property type="match status" value="1"/>
</dbReference>
<dbReference type="SMART" id="SM00028">
    <property type="entry name" value="TPR"/>
    <property type="match status" value="7"/>
</dbReference>
<dbReference type="InterPro" id="IPR019734">
    <property type="entry name" value="TPR_rpt"/>
</dbReference>
<dbReference type="InterPro" id="IPR049945">
    <property type="entry name" value="AAA_22"/>
</dbReference>
<dbReference type="Pfam" id="PF03704">
    <property type="entry name" value="BTAD"/>
    <property type="match status" value="1"/>
</dbReference>
<dbReference type="Pfam" id="PF13424">
    <property type="entry name" value="TPR_12"/>
    <property type="match status" value="1"/>
</dbReference>
<dbReference type="GO" id="GO:0006355">
    <property type="term" value="P:regulation of DNA-templated transcription"/>
    <property type="evidence" value="ECO:0007669"/>
    <property type="project" value="InterPro"/>
</dbReference>
<dbReference type="InterPro" id="IPR005158">
    <property type="entry name" value="BTAD"/>
</dbReference>
<dbReference type="SUPFAM" id="SSF48452">
    <property type="entry name" value="TPR-like"/>
    <property type="match status" value="3"/>
</dbReference>